<dbReference type="EMBL" id="JAIZAY010000015">
    <property type="protein sequence ID" value="KAJ8028083.1"/>
    <property type="molecule type" value="Genomic_DNA"/>
</dbReference>
<comment type="caution">
    <text evidence="1">The sequence shown here is derived from an EMBL/GenBank/DDBJ whole genome shotgun (WGS) entry which is preliminary data.</text>
</comment>
<evidence type="ECO:0000313" key="2">
    <source>
        <dbReference type="Proteomes" id="UP001152320"/>
    </source>
</evidence>
<protein>
    <submittedName>
        <fullName evidence="1">Uncharacterized protein</fullName>
    </submittedName>
</protein>
<evidence type="ECO:0000313" key="1">
    <source>
        <dbReference type="EMBL" id="KAJ8028083.1"/>
    </source>
</evidence>
<reference evidence="1" key="1">
    <citation type="submission" date="2021-10" db="EMBL/GenBank/DDBJ databases">
        <title>Tropical sea cucumber genome reveals ecological adaptation and Cuvierian tubules defense mechanism.</title>
        <authorList>
            <person name="Chen T."/>
        </authorList>
    </citation>
    <scope>NUCLEOTIDE SEQUENCE</scope>
    <source>
        <strain evidence="1">Nanhai2018</strain>
        <tissue evidence="1">Muscle</tissue>
    </source>
</reference>
<name>A0A9Q1BK08_HOLLE</name>
<dbReference type="AlphaFoldDB" id="A0A9Q1BK08"/>
<organism evidence="1 2">
    <name type="scientific">Holothuria leucospilota</name>
    <name type="common">Black long sea cucumber</name>
    <name type="synonym">Mertensiothuria leucospilota</name>
    <dbReference type="NCBI Taxonomy" id="206669"/>
    <lineage>
        <taxon>Eukaryota</taxon>
        <taxon>Metazoa</taxon>
        <taxon>Echinodermata</taxon>
        <taxon>Eleutherozoa</taxon>
        <taxon>Echinozoa</taxon>
        <taxon>Holothuroidea</taxon>
        <taxon>Aspidochirotacea</taxon>
        <taxon>Aspidochirotida</taxon>
        <taxon>Holothuriidae</taxon>
        <taxon>Holothuria</taxon>
    </lineage>
</organism>
<accession>A0A9Q1BK08</accession>
<gene>
    <name evidence="1" type="ORF">HOLleu_30216</name>
</gene>
<proteinExistence type="predicted"/>
<dbReference type="Proteomes" id="UP001152320">
    <property type="component" value="Chromosome 15"/>
</dbReference>
<sequence length="66" mass="7768">MQSLLWYTFLPSMHCMSKFPNSSIEWFPSSSKLLKSVKLGQGYACPVIFAQGRWYRTIKDLSWEFL</sequence>
<keyword evidence="2" id="KW-1185">Reference proteome</keyword>